<reference evidence="2" key="1">
    <citation type="journal article" date="2023" name="Nat. Plants">
        <title>Single-cell RNA sequencing provides a high-resolution roadmap for understanding the multicellular compartmentation of specialized metabolism.</title>
        <authorList>
            <person name="Sun S."/>
            <person name="Shen X."/>
            <person name="Li Y."/>
            <person name="Li Y."/>
            <person name="Wang S."/>
            <person name="Li R."/>
            <person name="Zhang H."/>
            <person name="Shen G."/>
            <person name="Guo B."/>
            <person name="Wei J."/>
            <person name="Xu J."/>
            <person name="St-Pierre B."/>
            <person name="Chen S."/>
            <person name="Sun C."/>
        </authorList>
    </citation>
    <scope>NUCLEOTIDE SEQUENCE [LARGE SCALE GENOMIC DNA]</scope>
</reference>
<evidence type="ECO:0000313" key="2">
    <source>
        <dbReference type="Proteomes" id="UP001060085"/>
    </source>
</evidence>
<protein>
    <submittedName>
        <fullName evidence="1">Uncharacterized protein</fullName>
    </submittedName>
</protein>
<dbReference type="Proteomes" id="UP001060085">
    <property type="component" value="Linkage Group LG07"/>
</dbReference>
<evidence type="ECO:0000313" key="1">
    <source>
        <dbReference type="EMBL" id="KAI5655692.1"/>
    </source>
</evidence>
<dbReference type="EMBL" id="CM044707">
    <property type="protein sequence ID" value="KAI5655692.1"/>
    <property type="molecule type" value="Genomic_DNA"/>
</dbReference>
<organism evidence="1 2">
    <name type="scientific">Catharanthus roseus</name>
    <name type="common">Madagascar periwinkle</name>
    <name type="synonym">Vinca rosea</name>
    <dbReference type="NCBI Taxonomy" id="4058"/>
    <lineage>
        <taxon>Eukaryota</taxon>
        <taxon>Viridiplantae</taxon>
        <taxon>Streptophyta</taxon>
        <taxon>Embryophyta</taxon>
        <taxon>Tracheophyta</taxon>
        <taxon>Spermatophyta</taxon>
        <taxon>Magnoliopsida</taxon>
        <taxon>eudicotyledons</taxon>
        <taxon>Gunneridae</taxon>
        <taxon>Pentapetalae</taxon>
        <taxon>asterids</taxon>
        <taxon>lamiids</taxon>
        <taxon>Gentianales</taxon>
        <taxon>Apocynaceae</taxon>
        <taxon>Rauvolfioideae</taxon>
        <taxon>Vinceae</taxon>
        <taxon>Catharanthinae</taxon>
        <taxon>Catharanthus</taxon>
    </lineage>
</organism>
<accession>A0ACC0A460</accession>
<proteinExistence type="predicted"/>
<comment type="caution">
    <text evidence="1">The sequence shown here is derived from an EMBL/GenBank/DDBJ whole genome shotgun (WGS) entry which is preliminary data.</text>
</comment>
<gene>
    <name evidence="1" type="ORF">M9H77_32879</name>
</gene>
<keyword evidence="2" id="KW-1185">Reference proteome</keyword>
<name>A0ACC0A460_CATRO</name>
<sequence length="698" mass="79087">MDHDYQDYQDKEKALLKNASQMPWRGLYIATASAVCFLAMAADTFFGFRRKKLWFPCRFFILNAASLTLITMAADMNMDLTTSMRGIQDKLAKLSSIVFVNTAVGSLTTSLGSMDNKEILSNVTALGIFIVTFLTNICLQLGNDTRYRTLQAEFILDMIFLLLLFLILVSASLSLPTTKGYIEVKYHEKEELALNEEAGETGKLSTKNLKLLVKRYWVMAATGNPQFVMTRSATCAASGPTCLLGALTLVEAEIRMNRYYKSSEENRQFKSDYQWSTIFVLVIQCLAIIVGTIAPTMRWFSAVKFKFSDMGSKNFKDELKVETYWTHSLEEWRGSSLPFQIRSVKCRKLVQNTKHLILSFCIRVQVLIVVASQLLLRFHVFCLSPFLLFHKCIGRRFNQKNESQGLELDLNRFVLLLDGESGIPEKTLRSIFTEVDHLILKGKKTQPKALLELLQSDCSFNSLSDFDNDQIPSFIALSLPNINIEIADHLVKSVSQGLQYANLTQKYQDSSRNDLHIQNASDILWVRVELYRNWVDLKLSNIDGSTSKEVLQELANIAERIVKEFKMNSNGQMENPIHWPVKIIAANSMYRISKTLLLNFEDGNEMITDEQLFEKLSVTISDIFACCFTNIPRVITLKERSVGGAAILLGETENILELVEQLQSSGMVPDQVASIDEWRVWVQQRNSMASVSASSPKT</sequence>